<dbReference type="Pfam" id="PF08033">
    <property type="entry name" value="Sec23_BS"/>
    <property type="match status" value="1"/>
</dbReference>
<gene>
    <name evidence="15" type="ORF">PSACC_03315</name>
</gene>
<dbReference type="EMBL" id="MTSL01000205">
    <property type="protein sequence ID" value="PJF16880.1"/>
    <property type="molecule type" value="Genomic_DNA"/>
</dbReference>
<dbReference type="InterPro" id="IPR006895">
    <property type="entry name" value="Znf_Sec23_Sec24"/>
</dbReference>
<dbReference type="InterPro" id="IPR006900">
    <property type="entry name" value="Sec23/24_helical_dom"/>
</dbReference>
<keyword evidence="7" id="KW-0653">Protein transport</keyword>
<dbReference type="GO" id="GO:0000139">
    <property type="term" value="C:Golgi membrane"/>
    <property type="evidence" value="ECO:0007669"/>
    <property type="project" value="UniProtKB-SubCell"/>
</dbReference>
<dbReference type="AlphaFoldDB" id="A0A2H9TGY7"/>
<dbReference type="GO" id="GO:0090110">
    <property type="term" value="P:COPII-coated vesicle cargo loading"/>
    <property type="evidence" value="ECO:0007669"/>
    <property type="project" value="TreeGrafter"/>
</dbReference>
<dbReference type="Pfam" id="PF04811">
    <property type="entry name" value="Sec23_trunk"/>
    <property type="match status" value="1"/>
</dbReference>
<keyword evidence="8" id="KW-0333">Golgi apparatus</keyword>
<dbReference type="Proteomes" id="UP000240830">
    <property type="component" value="Unassembled WGS sequence"/>
</dbReference>
<accession>A0A2H9TGY7</accession>
<evidence type="ECO:0000256" key="9">
    <source>
        <dbReference type="ARBA" id="ARBA00023136"/>
    </source>
</evidence>
<evidence type="ECO:0000259" key="11">
    <source>
        <dbReference type="Pfam" id="PF04810"/>
    </source>
</evidence>
<dbReference type="InterPro" id="IPR050550">
    <property type="entry name" value="SEC23_SEC24_subfamily"/>
</dbReference>
<keyword evidence="5" id="KW-0256">Endoplasmic reticulum</keyword>
<keyword evidence="4" id="KW-0813">Transport</keyword>
<dbReference type="SUPFAM" id="SSF82919">
    <property type="entry name" value="Zn-finger domain of Sec23/24"/>
    <property type="match status" value="1"/>
</dbReference>
<dbReference type="GO" id="GO:0070971">
    <property type="term" value="C:endoplasmic reticulum exit site"/>
    <property type="evidence" value="ECO:0007669"/>
    <property type="project" value="EnsemblFungi"/>
</dbReference>
<dbReference type="GO" id="GO:0005801">
    <property type="term" value="C:cis-Golgi network"/>
    <property type="evidence" value="ECO:0007669"/>
    <property type="project" value="EnsemblFungi"/>
</dbReference>
<dbReference type="SUPFAM" id="SSF81811">
    <property type="entry name" value="Helical domain of Sec23/24"/>
    <property type="match status" value="1"/>
</dbReference>
<evidence type="ECO:0000313" key="15">
    <source>
        <dbReference type="EMBL" id="PJF16880.1"/>
    </source>
</evidence>
<dbReference type="OrthoDB" id="49016at2759"/>
<evidence type="ECO:0000256" key="3">
    <source>
        <dbReference type="ARBA" id="ARBA00008334"/>
    </source>
</evidence>
<evidence type="ECO:0000259" key="13">
    <source>
        <dbReference type="Pfam" id="PF04815"/>
    </source>
</evidence>
<keyword evidence="9" id="KW-0472">Membrane</keyword>
<dbReference type="InterPro" id="IPR006896">
    <property type="entry name" value="Sec23/24_trunk_dom"/>
</dbReference>
<feature type="region of interest" description="Disordered" evidence="10">
    <location>
        <begin position="1"/>
        <end position="77"/>
    </location>
</feature>
<dbReference type="GO" id="GO:0000149">
    <property type="term" value="F:SNARE binding"/>
    <property type="evidence" value="ECO:0007669"/>
    <property type="project" value="TreeGrafter"/>
</dbReference>
<dbReference type="SUPFAM" id="SSF53300">
    <property type="entry name" value="vWA-like"/>
    <property type="match status" value="1"/>
</dbReference>
<evidence type="ECO:0000256" key="5">
    <source>
        <dbReference type="ARBA" id="ARBA00022824"/>
    </source>
</evidence>
<evidence type="ECO:0000256" key="1">
    <source>
        <dbReference type="ARBA" id="ARBA00004394"/>
    </source>
</evidence>
<dbReference type="GO" id="GO:1990753">
    <property type="term" value="C:equatorial cell cortex"/>
    <property type="evidence" value="ECO:0007669"/>
    <property type="project" value="EnsemblFungi"/>
</dbReference>
<evidence type="ECO:0000256" key="7">
    <source>
        <dbReference type="ARBA" id="ARBA00022927"/>
    </source>
</evidence>
<dbReference type="GO" id="GO:0008270">
    <property type="term" value="F:zinc ion binding"/>
    <property type="evidence" value="ECO:0007669"/>
    <property type="project" value="InterPro"/>
</dbReference>
<dbReference type="Gene3D" id="1.20.120.730">
    <property type="entry name" value="Sec23/Sec24 helical domain"/>
    <property type="match status" value="1"/>
</dbReference>
<evidence type="ECO:0000256" key="6">
    <source>
        <dbReference type="ARBA" id="ARBA00022892"/>
    </source>
</evidence>
<evidence type="ECO:0000313" key="16">
    <source>
        <dbReference type="Proteomes" id="UP000240830"/>
    </source>
</evidence>
<comment type="similarity">
    <text evidence="3">Belongs to the SEC23/SEC24 family. SEC24 subfamily.</text>
</comment>
<proteinExistence type="inferred from homology"/>
<dbReference type="Gene3D" id="2.30.30.380">
    <property type="entry name" value="Zn-finger domain of Sec23/24"/>
    <property type="match status" value="1"/>
</dbReference>
<dbReference type="InterPro" id="IPR012990">
    <property type="entry name" value="Beta-sandwich_Sec23_24"/>
</dbReference>
<dbReference type="InterPro" id="IPR036174">
    <property type="entry name" value="Znf_Sec23_Sec24_sf"/>
</dbReference>
<dbReference type="GO" id="GO:0006886">
    <property type="term" value="P:intracellular protein transport"/>
    <property type="evidence" value="ECO:0007669"/>
    <property type="project" value="InterPro"/>
</dbReference>
<dbReference type="InterPro" id="IPR036175">
    <property type="entry name" value="Sec23/24_helical_dom_sf"/>
</dbReference>
<dbReference type="InterPro" id="IPR036465">
    <property type="entry name" value="vWFA_dom_sf"/>
</dbReference>
<dbReference type="PANTHER" id="PTHR13803:SF39">
    <property type="entry name" value="SECRETORY 24AB, ISOFORM A"/>
    <property type="match status" value="1"/>
</dbReference>
<keyword evidence="16" id="KW-1185">Reference proteome</keyword>
<dbReference type="Pfam" id="PF04815">
    <property type="entry name" value="Sec23_helical"/>
    <property type="match status" value="1"/>
</dbReference>
<keyword evidence="6" id="KW-0931">ER-Golgi transport</keyword>
<evidence type="ECO:0000259" key="14">
    <source>
        <dbReference type="Pfam" id="PF08033"/>
    </source>
</evidence>
<name>A0A2H9TGY7_9FUNG</name>
<evidence type="ECO:0000256" key="10">
    <source>
        <dbReference type="SAM" id="MobiDB-lite"/>
    </source>
</evidence>
<organism evidence="15 16">
    <name type="scientific">Paramicrosporidium saccamoebae</name>
    <dbReference type="NCBI Taxonomy" id="1246581"/>
    <lineage>
        <taxon>Eukaryota</taxon>
        <taxon>Fungi</taxon>
        <taxon>Fungi incertae sedis</taxon>
        <taxon>Cryptomycota</taxon>
        <taxon>Cryptomycota incertae sedis</taxon>
        <taxon>Paramicrosporidium</taxon>
    </lineage>
</organism>
<dbReference type="Gene3D" id="2.60.40.1670">
    <property type="entry name" value="beta-sandwich domain of Sec23/24"/>
    <property type="match status" value="1"/>
</dbReference>
<protein>
    <submittedName>
        <fullName evidence="15">Uncharacterized protein</fullName>
    </submittedName>
</protein>
<dbReference type="GO" id="GO:0030127">
    <property type="term" value="C:COPII vesicle coat"/>
    <property type="evidence" value="ECO:0007669"/>
    <property type="project" value="InterPro"/>
</dbReference>
<feature type="domain" description="Zinc finger Sec23/Sec24-type" evidence="11">
    <location>
        <begin position="254"/>
        <end position="278"/>
    </location>
</feature>
<dbReference type="SUPFAM" id="SSF81995">
    <property type="entry name" value="beta-sandwich domain of Sec23/24"/>
    <property type="match status" value="1"/>
</dbReference>
<feature type="domain" description="Sec23/Sec24 trunk" evidence="12">
    <location>
        <begin position="319"/>
        <end position="556"/>
    </location>
</feature>
<dbReference type="PANTHER" id="PTHR13803">
    <property type="entry name" value="SEC24-RELATED PROTEIN"/>
    <property type="match status" value="1"/>
</dbReference>
<dbReference type="STRING" id="1246581.A0A2H9TGY7"/>
<dbReference type="InterPro" id="IPR029006">
    <property type="entry name" value="ADF-H/Gelsolin-like_dom_sf"/>
</dbReference>
<dbReference type="Gene3D" id="3.40.50.410">
    <property type="entry name" value="von Willebrand factor, type A domain"/>
    <property type="match status" value="1"/>
</dbReference>
<sequence>MQQGRMPYGYPQNTGNRPQGVPEQANGHLPGQSGHPPAPQPGQYSQHDYPPNVGIMKQAPQEQGGYAPPRPNQYPQNYRQEYRPQQVQQTVALPQQPPQAYNPVLATAAPQQAQASMQNTPYGLQPQAMHIPQPTMARPMSPPQAGRPLHPSMATAAQPTVDHLAGQLQNLSTHSQAGQPVGIIGQPLPLGDLRKCPTSPVHPIIDPGYLRVTLNKIPKTSAVLHKTRLPFGLTVTPYPDHLKNLPVPSIDGPIVRCRRCRTYLNPFVEMIEQGSKWRFPPNYDYDSQTQKYIERSSKAELYHPVYEFIAPMEYMVRPPQPPVYLFLLDVSYHSVSSGVLSTAARIILDSLDSLPNALDRTKIGIMTVDSTIHFYNLSVQNEDPKLLVVSDLNDPFLPCMDDLLVGVTEGRAQVEKLLKRLATIYANTQDASSAVGSAMSAAIKLLAPIGGKIVVIQAALPSVGEGRELNREDNSVLGTAKENNLLQPANSFYKSLATECSRCQICIDMFLFPMPYLDVATISCAAKFTGGSVFLYPGFSAGSMECVEKFAGDLTKFLKDEIGLEAVVRIRASQGVSLNAYHGSFFLRSTDLLALPNVNPQHSYSAQVVIDENINSQFLCFQTAVLHTNCQGERRIRVINASYPVSDDPREIMLHADVGAITDLLFKMAVEKSLANKLEDARDALLNKMNDILLAIKTVFQTGQNPQLLLTENLRLLPLLILSILKSPAIRGGKSTGLDFRAYFMALAKTVPVKKSIIMLHPYIFAVHKMTTEVSLPPLDNPWSKRLSAIMSTLARQYDSNPSTIVIREDSDEQLKSTFLLQLVEDKSPDGQPSYTAWAGALRDKIYASK</sequence>
<evidence type="ECO:0000256" key="4">
    <source>
        <dbReference type="ARBA" id="ARBA00022448"/>
    </source>
</evidence>
<dbReference type="Gene3D" id="3.40.20.10">
    <property type="entry name" value="Severin"/>
    <property type="match status" value="1"/>
</dbReference>
<comment type="caution">
    <text evidence="15">The sequence shown here is derived from an EMBL/GenBank/DDBJ whole genome shotgun (WGS) entry which is preliminary data.</text>
</comment>
<dbReference type="GO" id="GO:0005789">
    <property type="term" value="C:endoplasmic reticulum membrane"/>
    <property type="evidence" value="ECO:0007669"/>
    <property type="project" value="UniProtKB-SubCell"/>
</dbReference>
<feature type="domain" description="Sec23/Sec24 helical" evidence="13">
    <location>
        <begin position="657"/>
        <end position="757"/>
    </location>
</feature>
<evidence type="ECO:0000256" key="8">
    <source>
        <dbReference type="ARBA" id="ARBA00023034"/>
    </source>
</evidence>
<reference evidence="15 16" key="1">
    <citation type="submission" date="2016-10" db="EMBL/GenBank/DDBJ databases">
        <title>The genome of Paramicrosporidium saccamoebae is the missing link in understanding Cryptomycota and Microsporidia evolution.</title>
        <authorList>
            <person name="Quandt C.A."/>
            <person name="Beaudet D."/>
            <person name="Corsaro D."/>
            <person name="Michel R."/>
            <person name="Corradi N."/>
            <person name="James T."/>
        </authorList>
    </citation>
    <scope>NUCLEOTIDE SEQUENCE [LARGE SCALE GENOMIC DNA]</scope>
    <source>
        <strain evidence="15 16">KSL3</strain>
    </source>
</reference>
<feature type="domain" description="Sec23/Sec24 beta-sandwich" evidence="14">
    <location>
        <begin position="563"/>
        <end position="646"/>
    </location>
</feature>
<dbReference type="Pfam" id="PF04810">
    <property type="entry name" value="zf-Sec23_Sec24"/>
    <property type="match status" value="1"/>
</dbReference>
<comment type="subcellular location">
    <subcellularLocation>
        <location evidence="2">Endoplasmic reticulum membrane</location>
    </subcellularLocation>
    <subcellularLocation>
        <location evidence="1">Golgi apparatus membrane</location>
    </subcellularLocation>
</comment>
<evidence type="ECO:0000256" key="2">
    <source>
        <dbReference type="ARBA" id="ARBA00004586"/>
    </source>
</evidence>
<evidence type="ECO:0000259" key="12">
    <source>
        <dbReference type="Pfam" id="PF04811"/>
    </source>
</evidence>